<dbReference type="PRINTS" id="PR00111">
    <property type="entry name" value="ABHYDROLASE"/>
</dbReference>
<feature type="domain" description="AB hydrolase-1" evidence="1">
    <location>
        <begin position="75"/>
        <end position="299"/>
    </location>
</feature>
<keyword evidence="2" id="KW-0378">Hydrolase</keyword>
<proteinExistence type="predicted"/>
<reference evidence="2" key="1">
    <citation type="journal article" date="2015" name="Proc. Natl. Acad. Sci. U.S.A.">
        <title>Networks of energetic and metabolic interactions define dynamics in microbial communities.</title>
        <authorList>
            <person name="Embree M."/>
            <person name="Liu J.K."/>
            <person name="Al-Bassam M.M."/>
            <person name="Zengler K."/>
        </authorList>
    </citation>
    <scope>NUCLEOTIDE SEQUENCE</scope>
</reference>
<dbReference type="AlphaFoldDB" id="A0A0W8F4U5"/>
<dbReference type="SUPFAM" id="SSF53474">
    <property type="entry name" value="alpha/beta-Hydrolases"/>
    <property type="match status" value="1"/>
</dbReference>
<gene>
    <name evidence="2" type="ORF">ASZ90_014572</name>
</gene>
<dbReference type="InterPro" id="IPR029058">
    <property type="entry name" value="AB_hydrolase_fold"/>
</dbReference>
<dbReference type="EMBL" id="LNQE01001533">
    <property type="protein sequence ID" value="KUG15774.1"/>
    <property type="molecule type" value="Genomic_DNA"/>
</dbReference>
<dbReference type="Pfam" id="PF00561">
    <property type="entry name" value="Abhydrolase_1"/>
    <property type="match status" value="1"/>
</dbReference>
<dbReference type="PANTHER" id="PTHR43433:SF5">
    <property type="entry name" value="AB HYDROLASE-1 DOMAIN-CONTAINING PROTEIN"/>
    <property type="match status" value="1"/>
</dbReference>
<dbReference type="PANTHER" id="PTHR43433">
    <property type="entry name" value="HYDROLASE, ALPHA/BETA FOLD FAMILY PROTEIN"/>
    <property type="match status" value="1"/>
</dbReference>
<organism evidence="2">
    <name type="scientific">hydrocarbon metagenome</name>
    <dbReference type="NCBI Taxonomy" id="938273"/>
    <lineage>
        <taxon>unclassified sequences</taxon>
        <taxon>metagenomes</taxon>
        <taxon>ecological metagenomes</taxon>
    </lineage>
</organism>
<dbReference type="InterPro" id="IPR000073">
    <property type="entry name" value="AB_hydrolase_1"/>
</dbReference>
<comment type="caution">
    <text evidence="2">The sequence shown here is derived from an EMBL/GenBank/DDBJ whole genome shotgun (WGS) entry which is preliminary data.</text>
</comment>
<dbReference type="Gene3D" id="3.40.50.1820">
    <property type="entry name" value="alpha/beta hydrolase"/>
    <property type="match status" value="1"/>
</dbReference>
<accession>A0A0W8F4U5</accession>
<name>A0A0W8F4U5_9ZZZZ</name>
<sequence>MHAFIVPAVLLLALLVFVAGCGAPTGPPDSTTPGLTGNNLTASNPPDQRIDQVPVRTIRVDDIEVAYKEVGRGEPLIFIIGYGSTMDMWPPGVLANLSSKNRVIVFDNRGMGYTTTSEKPFSIELFADDAAGLMDALEISRANVLGWSMGADIAQELSLRHPEKVGRLILSAGTCGGNESVPAAPAVLDQMTDTSGTAQEQGERLFRLLFPAGWVRDHPDPRAYFPIPIETSPPENIARQAEAIGSWNGTCSRLPEIRSPTLVLAGTDDVISVPMNAFVIGERIPGAWIIQIPGGGHGMMYQYPDRFEQVVTFFLDSG</sequence>
<dbReference type="GO" id="GO:0016787">
    <property type="term" value="F:hydrolase activity"/>
    <property type="evidence" value="ECO:0007669"/>
    <property type="project" value="UniProtKB-KW"/>
</dbReference>
<evidence type="ECO:0000313" key="2">
    <source>
        <dbReference type="EMBL" id="KUG15774.1"/>
    </source>
</evidence>
<evidence type="ECO:0000259" key="1">
    <source>
        <dbReference type="Pfam" id="PF00561"/>
    </source>
</evidence>
<protein>
    <submittedName>
        <fullName evidence="2">Alpha/beta hydrolase fold</fullName>
    </submittedName>
</protein>
<dbReference type="InterPro" id="IPR050471">
    <property type="entry name" value="AB_hydrolase"/>
</dbReference>